<evidence type="ECO:0000256" key="4">
    <source>
        <dbReference type="ARBA" id="ARBA00023239"/>
    </source>
</evidence>
<dbReference type="GO" id="GO:0032259">
    <property type="term" value="P:methylation"/>
    <property type="evidence" value="ECO:0007669"/>
    <property type="project" value="UniProtKB-KW"/>
</dbReference>
<evidence type="ECO:0000256" key="6">
    <source>
        <dbReference type="ARBA" id="ARBA00037589"/>
    </source>
</evidence>
<dbReference type="InterPro" id="IPR039793">
    <property type="entry name" value="UROS/Hem4"/>
</dbReference>
<evidence type="ECO:0000256" key="5">
    <source>
        <dbReference type="ARBA" id="ARBA00023244"/>
    </source>
</evidence>
<gene>
    <name evidence="11" type="primary">hemD</name>
    <name evidence="11" type="ORF">Lfee_2761</name>
    <name evidence="12" type="ORF">NCTC12022_02433</name>
</gene>
<keyword evidence="5 9" id="KW-0627">Porphyrin biosynthesis</keyword>
<dbReference type="GO" id="GO:0004852">
    <property type="term" value="F:uroporphyrinogen-III synthase activity"/>
    <property type="evidence" value="ECO:0007669"/>
    <property type="project" value="UniProtKB-UniRule"/>
</dbReference>
<dbReference type="EMBL" id="UASS01000022">
    <property type="protein sequence ID" value="SPX61685.1"/>
    <property type="molecule type" value="Genomic_DNA"/>
</dbReference>
<dbReference type="EC" id="4.2.1.75" evidence="3 9"/>
<evidence type="ECO:0000256" key="2">
    <source>
        <dbReference type="ARBA" id="ARBA00008133"/>
    </source>
</evidence>
<dbReference type="GO" id="GO:0008168">
    <property type="term" value="F:methyltransferase activity"/>
    <property type="evidence" value="ECO:0007669"/>
    <property type="project" value="UniProtKB-KW"/>
</dbReference>
<evidence type="ECO:0000313" key="12">
    <source>
        <dbReference type="EMBL" id="SPX61685.1"/>
    </source>
</evidence>
<comment type="catalytic activity">
    <reaction evidence="8 9">
        <text>hydroxymethylbilane = uroporphyrinogen III + H2O</text>
        <dbReference type="Rhea" id="RHEA:18965"/>
        <dbReference type="ChEBI" id="CHEBI:15377"/>
        <dbReference type="ChEBI" id="CHEBI:57308"/>
        <dbReference type="ChEBI" id="CHEBI:57845"/>
        <dbReference type="EC" id="4.2.1.75"/>
    </reaction>
</comment>
<evidence type="ECO:0000256" key="1">
    <source>
        <dbReference type="ARBA" id="ARBA00004772"/>
    </source>
</evidence>
<dbReference type="PANTHER" id="PTHR38042:SF1">
    <property type="entry name" value="UROPORPHYRINOGEN-III SYNTHASE, CHLOROPLASTIC"/>
    <property type="match status" value="1"/>
</dbReference>
<dbReference type="Proteomes" id="UP000251942">
    <property type="component" value="Unassembled WGS sequence"/>
</dbReference>
<reference evidence="12 14" key="2">
    <citation type="submission" date="2018-06" db="EMBL/GenBank/DDBJ databases">
        <authorList>
            <consortium name="Pathogen Informatics"/>
            <person name="Doyle S."/>
        </authorList>
    </citation>
    <scope>NUCLEOTIDE SEQUENCE [LARGE SCALE GENOMIC DNA]</scope>
    <source>
        <strain evidence="12 14">NCTC12022</strain>
    </source>
</reference>
<dbReference type="GO" id="GO:0006782">
    <property type="term" value="P:protoporphyrinogen IX biosynthetic process"/>
    <property type="evidence" value="ECO:0007669"/>
    <property type="project" value="UniProtKB-UniRule"/>
</dbReference>
<dbReference type="CDD" id="cd06578">
    <property type="entry name" value="HemD"/>
    <property type="match status" value="1"/>
</dbReference>
<organism evidence="11 13">
    <name type="scientific">Legionella feeleii</name>
    <dbReference type="NCBI Taxonomy" id="453"/>
    <lineage>
        <taxon>Bacteria</taxon>
        <taxon>Pseudomonadati</taxon>
        <taxon>Pseudomonadota</taxon>
        <taxon>Gammaproteobacteria</taxon>
        <taxon>Legionellales</taxon>
        <taxon>Legionellaceae</taxon>
        <taxon>Legionella</taxon>
    </lineage>
</organism>
<proteinExistence type="inferred from homology"/>
<evidence type="ECO:0000259" key="10">
    <source>
        <dbReference type="Pfam" id="PF02602"/>
    </source>
</evidence>
<dbReference type="InterPro" id="IPR003754">
    <property type="entry name" value="4pyrrol_synth_uPrphyn_synth"/>
</dbReference>
<evidence type="ECO:0000256" key="9">
    <source>
        <dbReference type="RuleBase" id="RU366031"/>
    </source>
</evidence>
<dbReference type="STRING" id="453.Lfee_2761"/>
<accession>A0A0W0THR1</accession>
<keyword evidence="4 9" id="KW-0456">Lyase</keyword>
<dbReference type="EMBL" id="LNYB01000085">
    <property type="protein sequence ID" value="KTC95097.1"/>
    <property type="molecule type" value="Genomic_DNA"/>
</dbReference>
<reference evidence="11 13" key="1">
    <citation type="submission" date="2015-11" db="EMBL/GenBank/DDBJ databases">
        <title>Genomic analysis of 38 Legionella species identifies large and diverse effector repertoires.</title>
        <authorList>
            <person name="Burstein D."/>
            <person name="Amaro F."/>
            <person name="Zusman T."/>
            <person name="Lifshitz Z."/>
            <person name="Cohen O."/>
            <person name="Gilbert J.A."/>
            <person name="Pupko T."/>
            <person name="Shuman H.A."/>
            <person name="Segal G."/>
        </authorList>
    </citation>
    <scope>NUCLEOTIDE SEQUENCE [LARGE SCALE GENOMIC DNA]</scope>
    <source>
        <strain evidence="11 13">WO-44C</strain>
    </source>
</reference>
<keyword evidence="12" id="KW-0489">Methyltransferase</keyword>
<dbReference type="PATRIC" id="fig|453.4.peg.3022"/>
<dbReference type="Gene3D" id="3.40.50.10090">
    <property type="match status" value="2"/>
</dbReference>
<comment type="pathway">
    <text evidence="1 9">Porphyrin-containing compound metabolism; protoporphyrin-IX biosynthesis; coproporphyrinogen-III from 5-aminolevulinate: step 3/4.</text>
</comment>
<dbReference type="SUPFAM" id="SSF69618">
    <property type="entry name" value="HemD-like"/>
    <property type="match status" value="1"/>
</dbReference>
<dbReference type="UniPathway" id="UPA00251">
    <property type="reaction ID" value="UER00320"/>
</dbReference>
<evidence type="ECO:0000256" key="7">
    <source>
        <dbReference type="ARBA" id="ARBA00040167"/>
    </source>
</evidence>
<dbReference type="InterPro" id="IPR036108">
    <property type="entry name" value="4pyrrol_syn_uPrphyn_synt_sf"/>
</dbReference>
<evidence type="ECO:0000256" key="8">
    <source>
        <dbReference type="ARBA" id="ARBA00048617"/>
    </source>
</evidence>
<sequence>MTYSLHNLRVLNTRPLGQANELSRAIIDAGGIAIECPALKIEANNQHWLSSLPNLAAAEYAIFISANAVEHCFTTLEQQRIAWPATVKLIAVGQGTASALKKYGFPIHLIPSHADSEHLLALAELQTVSKKKILLFKGEGGRPLIAETLKSRGAEIYSFDVYKRVKPEINQQHLYSLWHNDVVDIILFTSQQAMHNIFALFGEGARAWLCSKPCLVISERLAKSASLLGIKTILISSPETILKTLHQYNQGLIHGQQQ</sequence>
<dbReference type="PANTHER" id="PTHR38042">
    <property type="entry name" value="UROPORPHYRINOGEN-III SYNTHASE, CHLOROPLASTIC"/>
    <property type="match status" value="1"/>
</dbReference>
<protein>
    <recommendedName>
        <fullName evidence="7 9">Uroporphyrinogen-III synthase</fullName>
        <ecNumber evidence="3 9">4.2.1.75</ecNumber>
    </recommendedName>
</protein>
<evidence type="ECO:0000313" key="11">
    <source>
        <dbReference type="EMBL" id="KTC95097.1"/>
    </source>
</evidence>
<dbReference type="OrthoDB" id="9787650at2"/>
<dbReference type="AlphaFoldDB" id="A0A0W0THR1"/>
<feature type="domain" description="Tetrapyrrole biosynthesis uroporphyrinogen III synthase" evidence="10">
    <location>
        <begin position="21"/>
        <end position="240"/>
    </location>
</feature>
<keyword evidence="12" id="KW-0808">Transferase</keyword>
<evidence type="ECO:0000313" key="13">
    <source>
        <dbReference type="Proteomes" id="UP000054698"/>
    </source>
</evidence>
<comment type="function">
    <text evidence="6 9">Catalyzes cyclization of the linear tetrapyrrole, hydroxymethylbilane, to the macrocyclic uroporphyrinogen III.</text>
</comment>
<dbReference type="Pfam" id="PF02602">
    <property type="entry name" value="HEM4"/>
    <property type="match status" value="1"/>
</dbReference>
<name>A0A0W0THR1_9GAMM</name>
<evidence type="ECO:0000256" key="3">
    <source>
        <dbReference type="ARBA" id="ARBA00013109"/>
    </source>
</evidence>
<dbReference type="Proteomes" id="UP000054698">
    <property type="component" value="Unassembled WGS sequence"/>
</dbReference>
<comment type="similarity">
    <text evidence="2 9">Belongs to the uroporphyrinogen-III synthase family.</text>
</comment>
<keyword evidence="13" id="KW-1185">Reference proteome</keyword>
<evidence type="ECO:0000313" key="14">
    <source>
        <dbReference type="Proteomes" id="UP000251942"/>
    </source>
</evidence>
<dbReference type="GO" id="GO:0006780">
    <property type="term" value="P:uroporphyrinogen III biosynthetic process"/>
    <property type="evidence" value="ECO:0007669"/>
    <property type="project" value="UniProtKB-UniRule"/>
</dbReference>